<feature type="compositionally biased region" description="Polar residues" evidence="1">
    <location>
        <begin position="162"/>
        <end position="180"/>
    </location>
</feature>
<keyword evidence="5" id="KW-1185">Reference proteome</keyword>
<evidence type="ECO:0000256" key="1">
    <source>
        <dbReference type="SAM" id="MobiDB-lite"/>
    </source>
</evidence>
<evidence type="ECO:0000313" key="4">
    <source>
        <dbReference type="EMBL" id="BBA96095.1"/>
    </source>
</evidence>
<gene>
    <name evidence="4" type="ORF">RVR_1236</name>
</gene>
<dbReference type="InterPro" id="IPR013783">
    <property type="entry name" value="Ig-like_fold"/>
</dbReference>
<dbReference type="Gene3D" id="2.60.40.10">
    <property type="entry name" value="Immunoglobulins"/>
    <property type="match status" value="1"/>
</dbReference>
<reference evidence="4 5" key="2">
    <citation type="journal article" date="2011" name="J. Antibiot.">
        <title>Furaquinocins I and J: novel polyketide isoprenoid hybrid compounds from Streptomyces reveromyceticus SN-593.</title>
        <authorList>
            <person name="Panthee S."/>
            <person name="Takahashi S."/>
            <person name="Takagi H."/>
            <person name="Nogawa T."/>
            <person name="Oowada E."/>
            <person name="Uramoto M."/>
            <person name="Osada H."/>
        </authorList>
    </citation>
    <scope>NUCLEOTIDE SEQUENCE [LARGE SCALE GENOMIC DNA]</scope>
    <source>
        <strain evidence="4 5">SN-593</strain>
    </source>
</reference>
<dbReference type="Gene3D" id="3.40.50.1820">
    <property type="entry name" value="alpha/beta hydrolase"/>
    <property type="match status" value="1"/>
</dbReference>
<reference evidence="4 5" key="3">
    <citation type="journal article" date="2011" name="Nat. Chem. Biol.">
        <title>Reveromycin A biosynthesis uses RevG and RevJ for stereospecific spiroacetal formation.</title>
        <authorList>
            <person name="Takahashi S."/>
            <person name="Toyoda A."/>
            <person name="Sekiyama Y."/>
            <person name="Takagi H."/>
            <person name="Nogawa T."/>
            <person name="Uramoto M."/>
            <person name="Suzuki R."/>
            <person name="Koshino H."/>
            <person name="Kumano T."/>
            <person name="Panthee S."/>
            <person name="Dairi T."/>
            <person name="Ishikawa J."/>
            <person name="Ikeda H."/>
            <person name="Sakaki Y."/>
            <person name="Osada H."/>
        </authorList>
    </citation>
    <scope>NUCLEOTIDE SEQUENCE [LARGE SCALE GENOMIC DNA]</scope>
    <source>
        <strain evidence="4 5">SN-593</strain>
    </source>
</reference>
<feature type="chain" id="PRO_5032458407" evidence="2">
    <location>
        <begin position="27"/>
        <end position="530"/>
    </location>
</feature>
<dbReference type="InterPro" id="IPR000801">
    <property type="entry name" value="Esterase-like"/>
</dbReference>
<dbReference type="SUPFAM" id="SSF53474">
    <property type="entry name" value="alpha/beta-Hydrolases"/>
    <property type="match status" value="1"/>
</dbReference>
<dbReference type="Pfam" id="PF16640">
    <property type="entry name" value="Big_3_5"/>
    <property type="match status" value="1"/>
</dbReference>
<feature type="region of interest" description="Disordered" evidence="1">
    <location>
        <begin position="162"/>
        <end position="199"/>
    </location>
</feature>
<dbReference type="EMBL" id="AP018365">
    <property type="protein sequence ID" value="BBA96095.1"/>
    <property type="molecule type" value="Genomic_DNA"/>
</dbReference>
<dbReference type="PANTHER" id="PTHR48098">
    <property type="entry name" value="ENTEROCHELIN ESTERASE-RELATED"/>
    <property type="match status" value="1"/>
</dbReference>
<feature type="domain" description="Bacterial Ig-like" evidence="3">
    <location>
        <begin position="445"/>
        <end position="529"/>
    </location>
</feature>
<protein>
    <submittedName>
        <fullName evidence="4">Putative esterase</fullName>
    </submittedName>
</protein>
<accession>A0A7U3VM07</accession>
<dbReference type="InterPro" id="IPR050583">
    <property type="entry name" value="Mycobacterial_A85_antigen"/>
</dbReference>
<proteinExistence type="predicted"/>
<organism evidence="4 5">
    <name type="scientific">Actinacidiphila reveromycinica</name>
    <dbReference type="NCBI Taxonomy" id="659352"/>
    <lineage>
        <taxon>Bacteria</taxon>
        <taxon>Bacillati</taxon>
        <taxon>Actinomycetota</taxon>
        <taxon>Actinomycetes</taxon>
        <taxon>Kitasatosporales</taxon>
        <taxon>Streptomycetaceae</taxon>
        <taxon>Actinacidiphila</taxon>
    </lineage>
</organism>
<dbReference type="Proteomes" id="UP000595703">
    <property type="component" value="Chromosome"/>
</dbReference>
<evidence type="ECO:0000259" key="3">
    <source>
        <dbReference type="Pfam" id="PF16640"/>
    </source>
</evidence>
<dbReference type="AlphaFoldDB" id="A0A7U3VM07"/>
<dbReference type="InterPro" id="IPR032109">
    <property type="entry name" value="Big_3_5"/>
</dbReference>
<dbReference type="RefSeq" id="WP_237405230.1">
    <property type="nucleotide sequence ID" value="NZ_AP018365.1"/>
</dbReference>
<feature type="signal peptide" evidence="2">
    <location>
        <begin position="1"/>
        <end position="26"/>
    </location>
</feature>
<sequence>MSRRVTLSVSAATVAAAVLVPVSAGAQTPNSPSASPKLGVTVTHTGKGPTGYQATFRIKAPTATSMQIKGEWGFASFESVEADSSNAHPVAPSDWKPGDFPLESPNSPGGYWPVASMTEDTKTGVWSYTTPLPSGVFTYSYYANCTAAAPALKGCTGTSDPANPPWNTTTGSTEANSQVYVPSDPKSGTADASWEADAPAGQRGKLVDVAYPTPNTATGTHPLAVYTPAGYDPKRKTPYPVLVLTHGGGGNEMDWSTQGRMQQIVDNLTRTGKMQPTVIVMPDGGGLTSGASFTSEVADQILPYVEKNYHVGTSANDRSFAGLSAYGTQANNFLFTDTSEFGYYGVWSPAAGAPGVVGNGSGNPVLDADYTNPALKQVLGIHLGIGAEDLGGNLPALTAVTERVGMLNAGVPFTFYTTGGGHTWDFWRQALRDFLTKVDFRATTTTVSTTTAKNTAKATASVSAATDEPVAPTGTVQFKVDGTDLGKPVKLAGGKATVSATASQLSGHTITAVYSGATTYNPSTSAAVTG</sequence>
<name>A0A7U3VM07_9ACTN</name>
<dbReference type="Pfam" id="PF00756">
    <property type="entry name" value="Esterase"/>
    <property type="match status" value="1"/>
</dbReference>
<reference evidence="4 5" key="4">
    <citation type="journal article" date="2020" name="Sci. Rep.">
        <title>beta-carboline chemical signals induce reveromycin production through a LuxR family regulator in Streptomyces sp. SN-593.</title>
        <authorList>
            <person name="Panthee S."/>
            <person name="Kito N."/>
            <person name="Hayashi T."/>
            <person name="Shimizu T."/>
            <person name="Ishikawa J."/>
            <person name="Hamamoto H."/>
            <person name="Osada H."/>
            <person name="Takahashi S."/>
        </authorList>
    </citation>
    <scope>NUCLEOTIDE SEQUENCE [LARGE SCALE GENOMIC DNA]</scope>
    <source>
        <strain evidence="4 5">SN-593</strain>
    </source>
</reference>
<dbReference type="InterPro" id="IPR029058">
    <property type="entry name" value="AB_hydrolase_fold"/>
</dbReference>
<dbReference type="GO" id="GO:0005975">
    <property type="term" value="P:carbohydrate metabolic process"/>
    <property type="evidence" value="ECO:0007669"/>
    <property type="project" value="UniProtKB-ARBA"/>
</dbReference>
<evidence type="ECO:0000256" key="2">
    <source>
        <dbReference type="SAM" id="SignalP"/>
    </source>
</evidence>
<reference evidence="4 5" key="1">
    <citation type="journal article" date="2010" name="J. Bacteriol.">
        <title>Biochemical characterization of a novel indole prenyltransferase from Streptomyces sp. SN-593.</title>
        <authorList>
            <person name="Takahashi S."/>
            <person name="Takagi H."/>
            <person name="Toyoda A."/>
            <person name="Uramoto M."/>
            <person name="Nogawa T."/>
            <person name="Ueki M."/>
            <person name="Sakaki Y."/>
            <person name="Osada H."/>
        </authorList>
    </citation>
    <scope>NUCLEOTIDE SEQUENCE [LARGE SCALE GENOMIC DNA]</scope>
    <source>
        <strain evidence="4 5">SN-593</strain>
    </source>
</reference>
<evidence type="ECO:0000313" key="5">
    <source>
        <dbReference type="Proteomes" id="UP000595703"/>
    </source>
</evidence>
<keyword evidence="2" id="KW-0732">Signal</keyword>
<dbReference type="KEGG" id="arev:RVR_1236"/>